<dbReference type="RefSeq" id="WP_389835595.1">
    <property type="nucleotide sequence ID" value="NZ_JBIAJP010000021.1"/>
</dbReference>
<evidence type="ECO:0000313" key="1">
    <source>
        <dbReference type="EMBL" id="MFF0009619.1"/>
    </source>
</evidence>
<name>A0ABW6N8V8_9ACTN</name>
<gene>
    <name evidence="1" type="ORF">ACFYQT_40195</name>
</gene>
<proteinExistence type="predicted"/>
<keyword evidence="2" id="KW-1185">Reference proteome</keyword>
<dbReference type="EMBL" id="JBIAJP010000021">
    <property type="protein sequence ID" value="MFF0009619.1"/>
    <property type="molecule type" value="Genomic_DNA"/>
</dbReference>
<evidence type="ECO:0000313" key="2">
    <source>
        <dbReference type="Proteomes" id="UP001601422"/>
    </source>
</evidence>
<reference evidence="1 2" key="1">
    <citation type="submission" date="2024-10" db="EMBL/GenBank/DDBJ databases">
        <title>The Natural Products Discovery Center: Release of the First 8490 Sequenced Strains for Exploring Actinobacteria Biosynthetic Diversity.</title>
        <authorList>
            <person name="Kalkreuter E."/>
            <person name="Kautsar S.A."/>
            <person name="Yang D."/>
            <person name="Bader C.D."/>
            <person name="Teijaro C.N."/>
            <person name="Fluegel L."/>
            <person name="Davis C.M."/>
            <person name="Simpson J.R."/>
            <person name="Lauterbach L."/>
            <person name="Steele A.D."/>
            <person name="Gui C."/>
            <person name="Meng S."/>
            <person name="Li G."/>
            <person name="Viehrig K."/>
            <person name="Ye F."/>
            <person name="Su P."/>
            <person name="Kiefer A.F."/>
            <person name="Nichols A."/>
            <person name="Cepeda A.J."/>
            <person name="Yan W."/>
            <person name="Fan B."/>
            <person name="Jiang Y."/>
            <person name="Adhikari A."/>
            <person name="Zheng C.-J."/>
            <person name="Schuster L."/>
            <person name="Cowan T.M."/>
            <person name="Smanski M.J."/>
            <person name="Chevrette M.G."/>
            <person name="De Carvalho L.P.S."/>
            <person name="Shen B."/>
        </authorList>
    </citation>
    <scope>NUCLEOTIDE SEQUENCE [LARGE SCALE GENOMIC DNA]</scope>
    <source>
        <strain evidence="1 2">NPDC005497</strain>
    </source>
</reference>
<sequence>MAETAVNNDQIPTDPRTIAFIALFCLTTAVTLPPDQLQIFTDLLNLAFAVTGRR</sequence>
<dbReference type="Proteomes" id="UP001601422">
    <property type="component" value="Unassembled WGS sequence"/>
</dbReference>
<protein>
    <submittedName>
        <fullName evidence="1">Uncharacterized protein</fullName>
    </submittedName>
</protein>
<accession>A0ABW6N8V8</accession>
<comment type="caution">
    <text evidence="1">The sequence shown here is derived from an EMBL/GenBank/DDBJ whole genome shotgun (WGS) entry which is preliminary data.</text>
</comment>
<organism evidence="1 2">
    <name type="scientific">Streptomyces tibetensis</name>
    <dbReference type="NCBI Taxonomy" id="2382123"/>
    <lineage>
        <taxon>Bacteria</taxon>
        <taxon>Bacillati</taxon>
        <taxon>Actinomycetota</taxon>
        <taxon>Actinomycetes</taxon>
        <taxon>Kitasatosporales</taxon>
        <taxon>Streptomycetaceae</taxon>
        <taxon>Streptomyces</taxon>
    </lineage>
</organism>